<keyword evidence="2" id="KW-1185">Reference proteome</keyword>
<organism evidence="1 2">
    <name type="scientific">Colwellia maritima</name>
    <dbReference type="NCBI Taxonomy" id="2912588"/>
    <lineage>
        <taxon>Bacteria</taxon>
        <taxon>Pseudomonadati</taxon>
        <taxon>Pseudomonadota</taxon>
        <taxon>Gammaproteobacteria</taxon>
        <taxon>Alteromonadales</taxon>
        <taxon>Colwelliaceae</taxon>
        <taxon>Colwellia</taxon>
    </lineage>
</organism>
<accession>A0ABS9X2K5</accession>
<sequence length="91" mass="10697">MEQKQRIALSNIMSELYQKPEMIEEQWHIVSPLLTELINTTPQGFEGITTMINRHFTHAAKFSDIKIQKFELESGLIKLNMYFQKLNASKR</sequence>
<comment type="caution">
    <text evidence="1">The sequence shown here is derived from an EMBL/GenBank/DDBJ whole genome shotgun (WGS) entry which is preliminary data.</text>
</comment>
<gene>
    <name evidence="1" type="ORF">L3081_14115</name>
</gene>
<reference evidence="1" key="1">
    <citation type="submission" date="2022-01" db="EMBL/GenBank/DDBJ databases">
        <title>Colwellia maritima, isolated from seawater.</title>
        <authorList>
            <person name="Kristyanto S."/>
            <person name="Jung J."/>
            <person name="Jeon C.O."/>
        </authorList>
    </citation>
    <scope>NUCLEOTIDE SEQUENCE</scope>
    <source>
        <strain evidence="1">MSW7</strain>
    </source>
</reference>
<protein>
    <submittedName>
        <fullName evidence="1">Uncharacterized protein</fullName>
    </submittedName>
</protein>
<evidence type="ECO:0000313" key="2">
    <source>
        <dbReference type="Proteomes" id="UP001139646"/>
    </source>
</evidence>
<evidence type="ECO:0000313" key="1">
    <source>
        <dbReference type="EMBL" id="MCI2284310.1"/>
    </source>
</evidence>
<dbReference type="EMBL" id="JAKKSL010000002">
    <property type="protein sequence ID" value="MCI2284310.1"/>
    <property type="molecule type" value="Genomic_DNA"/>
</dbReference>
<name>A0ABS9X2K5_9GAMM</name>
<dbReference type="Proteomes" id="UP001139646">
    <property type="component" value="Unassembled WGS sequence"/>
</dbReference>
<proteinExistence type="predicted"/>
<dbReference type="RefSeq" id="WP_242286753.1">
    <property type="nucleotide sequence ID" value="NZ_JAKKSL010000002.1"/>
</dbReference>